<dbReference type="KEGG" id="uli:ETAA1_27520"/>
<dbReference type="InterPro" id="IPR037278">
    <property type="entry name" value="ARFGAP/RecO"/>
</dbReference>
<dbReference type="Proteomes" id="UP000319576">
    <property type="component" value="Chromosome"/>
</dbReference>
<dbReference type="InterPro" id="IPR022572">
    <property type="entry name" value="DNA_rep/recomb_RecO_N"/>
</dbReference>
<dbReference type="Pfam" id="PF02565">
    <property type="entry name" value="RecO_C"/>
    <property type="match status" value="1"/>
</dbReference>
<gene>
    <name evidence="7 9" type="primary">recO</name>
    <name evidence="9" type="ORF">ETAA1_27520</name>
</gene>
<name>A0A517XTG6_9BACT</name>
<dbReference type="InterPro" id="IPR042242">
    <property type="entry name" value="RecO_C"/>
</dbReference>
<dbReference type="HAMAP" id="MF_00201">
    <property type="entry name" value="RecO"/>
    <property type="match status" value="1"/>
</dbReference>
<dbReference type="Gene3D" id="2.40.50.140">
    <property type="entry name" value="Nucleic acid-binding proteins"/>
    <property type="match status" value="1"/>
</dbReference>
<evidence type="ECO:0000256" key="5">
    <source>
        <dbReference type="ARBA" id="ARBA00023204"/>
    </source>
</evidence>
<keyword evidence="4 7" id="KW-0233">DNA recombination</keyword>
<dbReference type="EMBL" id="CP036273">
    <property type="protein sequence ID" value="QDU20791.1"/>
    <property type="molecule type" value="Genomic_DNA"/>
</dbReference>
<comment type="similarity">
    <text evidence="1 7">Belongs to the RecO family.</text>
</comment>
<evidence type="ECO:0000256" key="3">
    <source>
        <dbReference type="ARBA" id="ARBA00022763"/>
    </source>
</evidence>
<protein>
    <recommendedName>
        <fullName evidence="2 7">DNA repair protein RecO</fullName>
    </recommendedName>
    <alternativeName>
        <fullName evidence="6 7">Recombination protein O</fullName>
    </alternativeName>
</protein>
<evidence type="ECO:0000259" key="8">
    <source>
        <dbReference type="Pfam" id="PF11967"/>
    </source>
</evidence>
<dbReference type="InterPro" id="IPR012340">
    <property type="entry name" value="NA-bd_OB-fold"/>
</dbReference>
<dbReference type="InterPro" id="IPR003717">
    <property type="entry name" value="RecO"/>
</dbReference>
<evidence type="ECO:0000313" key="10">
    <source>
        <dbReference type="Proteomes" id="UP000319576"/>
    </source>
</evidence>
<organism evidence="9 10">
    <name type="scientific">Urbifossiella limnaea</name>
    <dbReference type="NCBI Taxonomy" id="2528023"/>
    <lineage>
        <taxon>Bacteria</taxon>
        <taxon>Pseudomonadati</taxon>
        <taxon>Planctomycetota</taxon>
        <taxon>Planctomycetia</taxon>
        <taxon>Gemmatales</taxon>
        <taxon>Gemmataceae</taxon>
        <taxon>Urbifossiella</taxon>
    </lineage>
</organism>
<sequence length="240" mass="26279">MAAEQALALVVRGTDWSETSRITTLFTREFGKLRGLAKGGRRLKSSFDCSFDLLTVCRVVFLRKAQGGLDLLTEARMEEQFPALRENLAALNAGYYVAELLSDGTQDYDPHPELFDAALDTLRKLGEPGESPVDAVTRFELVWLKELGYRPRLDVCTGCGKAVPGGVTRVWFSPAAGGVVCTPCSPSQPDRRPLTGDALRAIATGVVAEPVRAEVRAVLGQVVSFVLGRRPRMHRFLTDR</sequence>
<reference evidence="9 10" key="1">
    <citation type="submission" date="2019-02" db="EMBL/GenBank/DDBJ databases">
        <title>Deep-cultivation of Planctomycetes and their phenomic and genomic characterization uncovers novel biology.</title>
        <authorList>
            <person name="Wiegand S."/>
            <person name="Jogler M."/>
            <person name="Boedeker C."/>
            <person name="Pinto D."/>
            <person name="Vollmers J."/>
            <person name="Rivas-Marin E."/>
            <person name="Kohn T."/>
            <person name="Peeters S.H."/>
            <person name="Heuer A."/>
            <person name="Rast P."/>
            <person name="Oberbeckmann S."/>
            <person name="Bunk B."/>
            <person name="Jeske O."/>
            <person name="Meyerdierks A."/>
            <person name="Storesund J.E."/>
            <person name="Kallscheuer N."/>
            <person name="Luecker S."/>
            <person name="Lage O.M."/>
            <person name="Pohl T."/>
            <person name="Merkel B.J."/>
            <person name="Hornburger P."/>
            <person name="Mueller R.-W."/>
            <person name="Bruemmer F."/>
            <person name="Labrenz M."/>
            <person name="Spormann A.M."/>
            <person name="Op den Camp H."/>
            <person name="Overmann J."/>
            <person name="Amann R."/>
            <person name="Jetten M.S.M."/>
            <person name="Mascher T."/>
            <person name="Medema M.H."/>
            <person name="Devos D.P."/>
            <person name="Kaster A.-K."/>
            <person name="Ovreas L."/>
            <person name="Rohde M."/>
            <person name="Galperin M.Y."/>
            <person name="Jogler C."/>
        </authorList>
    </citation>
    <scope>NUCLEOTIDE SEQUENCE [LARGE SCALE GENOMIC DNA]</scope>
    <source>
        <strain evidence="9 10">ETA_A1</strain>
    </source>
</reference>
<accession>A0A517XTG6</accession>
<evidence type="ECO:0000256" key="6">
    <source>
        <dbReference type="ARBA" id="ARBA00033409"/>
    </source>
</evidence>
<dbReference type="PANTHER" id="PTHR33991">
    <property type="entry name" value="DNA REPAIR PROTEIN RECO"/>
    <property type="match status" value="1"/>
</dbReference>
<dbReference type="GO" id="GO:0043590">
    <property type="term" value="C:bacterial nucleoid"/>
    <property type="evidence" value="ECO:0007669"/>
    <property type="project" value="TreeGrafter"/>
</dbReference>
<evidence type="ECO:0000256" key="2">
    <source>
        <dbReference type="ARBA" id="ARBA00021310"/>
    </source>
</evidence>
<dbReference type="SUPFAM" id="SSF50249">
    <property type="entry name" value="Nucleic acid-binding proteins"/>
    <property type="match status" value="1"/>
</dbReference>
<dbReference type="NCBIfam" id="TIGR00613">
    <property type="entry name" value="reco"/>
    <property type="match status" value="1"/>
</dbReference>
<dbReference type="GO" id="GO:0006310">
    <property type="term" value="P:DNA recombination"/>
    <property type="evidence" value="ECO:0007669"/>
    <property type="project" value="UniProtKB-UniRule"/>
</dbReference>
<evidence type="ECO:0000256" key="7">
    <source>
        <dbReference type="HAMAP-Rule" id="MF_00201"/>
    </source>
</evidence>
<feature type="domain" description="DNA replication/recombination mediator RecO N-terminal" evidence="8">
    <location>
        <begin position="4"/>
        <end position="80"/>
    </location>
</feature>
<keyword evidence="5 7" id="KW-0234">DNA repair</keyword>
<dbReference type="GO" id="GO:0006302">
    <property type="term" value="P:double-strand break repair"/>
    <property type="evidence" value="ECO:0007669"/>
    <property type="project" value="TreeGrafter"/>
</dbReference>
<dbReference type="Pfam" id="PF11967">
    <property type="entry name" value="RecO_N"/>
    <property type="match status" value="1"/>
</dbReference>
<dbReference type="Gene3D" id="1.20.1440.120">
    <property type="entry name" value="Recombination protein O, C-terminal domain"/>
    <property type="match status" value="1"/>
</dbReference>
<evidence type="ECO:0000256" key="4">
    <source>
        <dbReference type="ARBA" id="ARBA00023172"/>
    </source>
</evidence>
<keyword evidence="3 7" id="KW-0227">DNA damage</keyword>
<comment type="function">
    <text evidence="7">Involved in DNA repair and RecF pathway recombination.</text>
</comment>
<dbReference type="PANTHER" id="PTHR33991:SF1">
    <property type="entry name" value="DNA REPAIR PROTEIN RECO"/>
    <property type="match status" value="1"/>
</dbReference>
<dbReference type="AlphaFoldDB" id="A0A517XTG6"/>
<dbReference type="OrthoDB" id="9797083at2"/>
<proteinExistence type="inferred from homology"/>
<evidence type="ECO:0000313" key="9">
    <source>
        <dbReference type="EMBL" id="QDU20791.1"/>
    </source>
</evidence>
<evidence type="ECO:0000256" key="1">
    <source>
        <dbReference type="ARBA" id="ARBA00007452"/>
    </source>
</evidence>
<dbReference type="RefSeq" id="WP_145238943.1">
    <property type="nucleotide sequence ID" value="NZ_CP036273.1"/>
</dbReference>
<keyword evidence="10" id="KW-1185">Reference proteome</keyword>
<dbReference type="SUPFAM" id="SSF57863">
    <property type="entry name" value="ArfGap/RecO-like zinc finger"/>
    <property type="match status" value="1"/>
</dbReference>